<dbReference type="InterPro" id="IPR001452">
    <property type="entry name" value="SH3_domain"/>
</dbReference>
<keyword evidence="3" id="KW-0175">Coiled coil</keyword>
<evidence type="ECO:0000313" key="8">
    <source>
        <dbReference type="Proteomes" id="UP000887569"/>
    </source>
</evidence>
<feature type="domain" description="SH3" evidence="7">
    <location>
        <begin position="164"/>
        <end position="226"/>
    </location>
</feature>
<reference evidence="9" key="1">
    <citation type="submission" date="2022-11" db="UniProtKB">
        <authorList>
            <consortium name="WormBaseParasite"/>
        </authorList>
    </citation>
    <scope>IDENTIFICATION</scope>
</reference>
<feature type="domain" description="SH3" evidence="7">
    <location>
        <begin position="39"/>
        <end position="100"/>
    </location>
</feature>
<evidence type="ECO:0000259" key="7">
    <source>
        <dbReference type="PROSITE" id="PS50002"/>
    </source>
</evidence>
<feature type="compositionally biased region" description="Basic and acidic residues" evidence="6">
    <location>
        <begin position="297"/>
        <end position="313"/>
    </location>
</feature>
<evidence type="ECO:0000313" key="9">
    <source>
        <dbReference type="WBParaSite" id="PgR005X_g110_t01"/>
    </source>
</evidence>
<sequence length="428" mass="46150">MTSVQEEIMSGNVAKIVNRLSKDLSFGRNSDVSFRRPGSGLRLANVRFSYKAAHDDELDLEVDDVIEVIEDAETGWMKGKIRSSGRVGLFPTNFVHFVEPQSSGGNGVMKVSDAKKKSSDIGADDSPEALQRTSVIESLKPKLPGVLPFADSKKTDLEGTGDVSAKEMARVLFTYSPAHEDELALKEVGAMVTIISKTCPDPGWYLGELDGKRGLIPDNFVEIVRSPASGTTESHKNIPASTVSVVPPPVVPTKPSKPPGLGISSTSSIRRVGSNAFAATLADALTKPPKTFVSKAARYEESSTDGRGDERLSHITATRPRQPNKRPPSTIFSKRKSTDNLLDFAVPEEVNSTPVLNVSASEPTSATGQLSIVSVPSPKQLSPKSASDSEFVTRAEYNRLRTRIDELYAEMIQRIAALEAKLAKQGTI</sequence>
<protein>
    <submittedName>
        <fullName evidence="9">SH3 domain-containing protein</fullName>
    </submittedName>
</protein>
<dbReference type="CDD" id="cd11875">
    <property type="entry name" value="SH3_CD2AP-like_3"/>
    <property type="match status" value="1"/>
</dbReference>
<comment type="subcellular location">
    <subcellularLocation>
        <location evidence="1">Membrane</location>
        <topology evidence="1">Peripheral membrane protein</topology>
    </subcellularLocation>
</comment>
<dbReference type="PROSITE" id="PS50002">
    <property type="entry name" value="SH3"/>
    <property type="match status" value="2"/>
</dbReference>
<dbReference type="InterPro" id="IPR036028">
    <property type="entry name" value="SH3-like_dom_sf"/>
</dbReference>
<evidence type="ECO:0000256" key="6">
    <source>
        <dbReference type="SAM" id="MobiDB-lite"/>
    </source>
</evidence>
<feature type="region of interest" description="Disordered" evidence="6">
    <location>
        <begin position="296"/>
        <end position="333"/>
    </location>
</feature>
<feature type="compositionally biased region" description="Pro residues" evidence="6">
    <location>
        <begin position="246"/>
        <end position="258"/>
    </location>
</feature>
<name>A0A915AGC1_PARUN</name>
<dbReference type="Gene3D" id="2.30.30.40">
    <property type="entry name" value="SH3 Domains"/>
    <property type="match status" value="2"/>
</dbReference>
<evidence type="ECO:0000256" key="5">
    <source>
        <dbReference type="PROSITE-ProRule" id="PRU00192"/>
    </source>
</evidence>
<dbReference type="PANTHER" id="PTHR14167:SF81">
    <property type="entry name" value="ENDOPHILIN-A"/>
    <property type="match status" value="1"/>
</dbReference>
<dbReference type="PANTHER" id="PTHR14167">
    <property type="entry name" value="SH3 DOMAIN-CONTAINING"/>
    <property type="match status" value="1"/>
</dbReference>
<keyword evidence="8" id="KW-1185">Reference proteome</keyword>
<dbReference type="Proteomes" id="UP000887569">
    <property type="component" value="Unplaced"/>
</dbReference>
<keyword evidence="4" id="KW-0472">Membrane</keyword>
<feature type="region of interest" description="Disordered" evidence="6">
    <location>
        <begin position="230"/>
        <end position="265"/>
    </location>
</feature>
<evidence type="ECO:0000256" key="2">
    <source>
        <dbReference type="ARBA" id="ARBA00022443"/>
    </source>
</evidence>
<keyword evidence="2 5" id="KW-0728">SH3 domain</keyword>
<proteinExistence type="predicted"/>
<evidence type="ECO:0000256" key="3">
    <source>
        <dbReference type="ARBA" id="ARBA00023054"/>
    </source>
</evidence>
<organism evidence="8 9">
    <name type="scientific">Parascaris univalens</name>
    <name type="common">Nematode worm</name>
    <dbReference type="NCBI Taxonomy" id="6257"/>
    <lineage>
        <taxon>Eukaryota</taxon>
        <taxon>Metazoa</taxon>
        <taxon>Ecdysozoa</taxon>
        <taxon>Nematoda</taxon>
        <taxon>Chromadorea</taxon>
        <taxon>Rhabditida</taxon>
        <taxon>Spirurina</taxon>
        <taxon>Ascaridomorpha</taxon>
        <taxon>Ascaridoidea</taxon>
        <taxon>Ascarididae</taxon>
        <taxon>Parascaris</taxon>
    </lineage>
</organism>
<evidence type="ECO:0000256" key="4">
    <source>
        <dbReference type="ARBA" id="ARBA00023136"/>
    </source>
</evidence>
<dbReference type="InterPro" id="IPR050384">
    <property type="entry name" value="Endophilin_SH3RF"/>
</dbReference>
<accession>A0A915AGC1</accession>
<dbReference type="SMART" id="SM00326">
    <property type="entry name" value="SH3"/>
    <property type="match status" value="2"/>
</dbReference>
<dbReference type="SUPFAM" id="SSF50044">
    <property type="entry name" value="SH3-domain"/>
    <property type="match status" value="2"/>
</dbReference>
<dbReference type="Pfam" id="PF14604">
    <property type="entry name" value="SH3_9"/>
    <property type="match status" value="2"/>
</dbReference>
<dbReference type="AlphaFoldDB" id="A0A915AGC1"/>
<dbReference type="WBParaSite" id="PgR005X_g110_t01">
    <property type="protein sequence ID" value="PgR005X_g110_t01"/>
    <property type="gene ID" value="PgR005X_g110"/>
</dbReference>
<evidence type="ECO:0000256" key="1">
    <source>
        <dbReference type="ARBA" id="ARBA00004170"/>
    </source>
</evidence>